<dbReference type="PANTHER" id="PTHR38459">
    <property type="entry name" value="PROPHAGE BACTOPRENOL-LINKED GLUCOSE TRANSLOCASE HOMOLOG"/>
    <property type="match status" value="1"/>
</dbReference>
<organism evidence="8 9">
    <name type="scientific">Elstera cyanobacteriorum</name>
    <dbReference type="NCBI Taxonomy" id="2022747"/>
    <lineage>
        <taxon>Bacteria</taxon>
        <taxon>Pseudomonadati</taxon>
        <taxon>Pseudomonadota</taxon>
        <taxon>Alphaproteobacteria</taxon>
        <taxon>Rhodospirillales</taxon>
        <taxon>Rhodospirillaceae</taxon>
        <taxon>Elstera</taxon>
    </lineage>
</organism>
<feature type="transmembrane region" description="Helical" evidence="6">
    <location>
        <begin position="12"/>
        <end position="35"/>
    </location>
</feature>
<evidence type="ECO:0000256" key="5">
    <source>
        <dbReference type="ARBA" id="ARBA00023136"/>
    </source>
</evidence>
<dbReference type="GO" id="GO:0000271">
    <property type="term" value="P:polysaccharide biosynthetic process"/>
    <property type="evidence" value="ECO:0007669"/>
    <property type="project" value="InterPro"/>
</dbReference>
<dbReference type="OrthoDB" id="7605524at2"/>
<comment type="subcellular location">
    <subcellularLocation>
        <location evidence="1">Membrane</location>
        <topology evidence="1">Multi-pass membrane protein</topology>
    </subcellularLocation>
</comment>
<keyword evidence="4 6" id="KW-1133">Transmembrane helix</keyword>
<sequence length="130" mass="14018">MLRRTELFRQVGSFGLIGILATLVHAAVFSATASLGLAVDLANLVAFFCALPVSYFGNARLTFRVAPDWRMAGRFIGMSLLGFGLNALNVRLVAAYGLPWAASLPGMVLVVPVLSFAVSRLWVYTRRPSA</sequence>
<dbReference type="InterPro" id="IPR051401">
    <property type="entry name" value="GtrA_CellWall_Glycosyl"/>
</dbReference>
<dbReference type="Pfam" id="PF04138">
    <property type="entry name" value="GtrA_DPMS_TM"/>
    <property type="match status" value="1"/>
</dbReference>
<reference evidence="8 9" key="1">
    <citation type="submission" date="2017-07" db="EMBL/GenBank/DDBJ databases">
        <title>Elstera cyanobacteriorum sp. nov., a novel bacterium isolated from cyanobacterial aggregates in a eutrophic lake.</title>
        <authorList>
            <person name="Cai H."/>
        </authorList>
    </citation>
    <scope>NUCLEOTIDE SEQUENCE [LARGE SCALE GENOMIC DNA]</scope>
    <source>
        <strain evidence="8 9">TH019</strain>
    </source>
</reference>
<evidence type="ECO:0000256" key="3">
    <source>
        <dbReference type="ARBA" id="ARBA00022692"/>
    </source>
</evidence>
<accession>A0A255XUQ6</accession>
<evidence type="ECO:0000256" key="1">
    <source>
        <dbReference type="ARBA" id="ARBA00004141"/>
    </source>
</evidence>
<gene>
    <name evidence="8" type="ORF">CHR90_04475</name>
</gene>
<keyword evidence="9" id="KW-1185">Reference proteome</keyword>
<feature type="domain" description="GtrA/DPMS transmembrane" evidence="7">
    <location>
        <begin position="14"/>
        <end position="123"/>
    </location>
</feature>
<dbReference type="Proteomes" id="UP000216361">
    <property type="component" value="Unassembled WGS sequence"/>
</dbReference>
<evidence type="ECO:0000313" key="9">
    <source>
        <dbReference type="Proteomes" id="UP000216361"/>
    </source>
</evidence>
<feature type="transmembrane region" description="Helical" evidence="6">
    <location>
        <begin position="104"/>
        <end position="123"/>
    </location>
</feature>
<comment type="similarity">
    <text evidence="2">Belongs to the GtrA family.</text>
</comment>
<dbReference type="InterPro" id="IPR007267">
    <property type="entry name" value="GtrA_DPMS_TM"/>
</dbReference>
<proteinExistence type="inferred from homology"/>
<keyword evidence="5 6" id="KW-0472">Membrane</keyword>
<name>A0A255XUQ6_9PROT</name>
<dbReference type="AlphaFoldDB" id="A0A255XUQ6"/>
<evidence type="ECO:0000256" key="4">
    <source>
        <dbReference type="ARBA" id="ARBA00022989"/>
    </source>
</evidence>
<evidence type="ECO:0000256" key="2">
    <source>
        <dbReference type="ARBA" id="ARBA00009399"/>
    </source>
</evidence>
<protein>
    <recommendedName>
        <fullName evidence="7">GtrA/DPMS transmembrane domain-containing protein</fullName>
    </recommendedName>
</protein>
<keyword evidence="3 6" id="KW-0812">Transmembrane</keyword>
<dbReference type="GO" id="GO:0005886">
    <property type="term" value="C:plasma membrane"/>
    <property type="evidence" value="ECO:0007669"/>
    <property type="project" value="TreeGrafter"/>
</dbReference>
<dbReference type="EMBL" id="NOXS01000027">
    <property type="protein sequence ID" value="OYQ20631.1"/>
    <property type="molecule type" value="Genomic_DNA"/>
</dbReference>
<feature type="transmembrane region" description="Helical" evidence="6">
    <location>
        <begin position="75"/>
        <end position="98"/>
    </location>
</feature>
<dbReference type="PANTHER" id="PTHR38459:SF1">
    <property type="entry name" value="PROPHAGE BACTOPRENOL-LINKED GLUCOSE TRANSLOCASE HOMOLOG"/>
    <property type="match status" value="1"/>
</dbReference>
<dbReference type="RefSeq" id="WP_094407783.1">
    <property type="nucleotide sequence ID" value="NZ_BMJZ01000009.1"/>
</dbReference>
<comment type="caution">
    <text evidence="8">The sequence shown here is derived from an EMBL/GenBank/DDBJ whole genome shotgun (WGS) entry which is preliminary data.</text>
</comment>
<evidence type="ECO:0000313" key="8">
    <source>
        <dbReference type="EMBL" id="OYQ20631.1"/>
    </source>
</evidence>
<feature type="transmembrane region" description="Helical" evidence="6">
    <location>
        <begin position="41"/>
        <end position="63"/>
    </location>
</feature>
<evidence type="ECO:0000256" key="6">
    <source>
        <dbReference type="SAM" id="Phobius"/>
    </source>
</evidence>
<evidence type="ECO:0000259" key="7">
    <source>
        <dbReference type="Pfam" id="PF04138"/>
    </source>
</evidence>